<dbReference type="Proteomes" id="UP000326877">
    <property type="component" value="Unassembled WGS sequence"/>
</dbReference>
<protein>
    <submittedName>
        <fullName evidence="1">Uncharacterized protein</fullName>
    </submittedName>
</protein>
<dbReference type="EMBL" id="ML735287">
    <property type="protein sequence ID" value="KAE8387823.1"/>
    <property type="molecule type" value="Genomic_DNA"/>
</dbReference>
<name>A0A5N7C1V0_PETAA</name>
<sequence>MSDKGDFPWIIPISLCSVTGEFIDAASPAGNGAYLNAVNSEGVIALHVVIRSGHKCLARDLSPRCKSDTDRCGWLASTSLHCQCRIGGIWRAIAGSRKAEIII</sequence>
<accession>A0A5N7C1V0</accession>
<organism evidence="1">
    <name type="scientific">Petromyces alliaceus</name>
    <name type="common">Aspergillus alliaceus</name>
    <dbReference type="NCBI Taxonomy" id="209559"/>
    <lineage>
        <taxon>Eukaryota</taxon>
        <taxon>Fungi</taxon>
        <taxon>Dikarya</taxon>
        <taxon>Ascomycota</taxon>
        <taxon>Pezizomycotina</taxon>
        <taxon>Eurotiomycetes</taxon>
        <taxon>Eurotiomycetidae</taxon>
        <taxon>Eurotiales</taxon>
        <taxon>Aspergillaceae</taxon>
        <taxon>Aspergillus</taxon>
        <taxon>Aspergillus subgen. Circumdati</taxon>
    </lineage>
</organism>
<gene>
    <name evidence="1" type="ORF">BDV23DRAFT_160304</name>
</gene>
<evidence type="ECO:0000313" key="1">
    <source>
        <dbReference type="EMBL" id="KAE8387823.1"/>
    </source>
</evidence>
<dbReference type="AlphaFoldDB" id="A0A5N7C1V0"/>
<dbReference type="SUPFAM" id="SSF48403">
    <property type="entry name" value="Ankyrin repeat"/>
    <property type="match status" value="1"/>
</dbReference>
<dbReference type="InterPro" id="IPR036770">
    <property type="entry name" value="Ankyrin_rpt-contain_sf"/>
</dbReference>
<reference evidence="1" key="1">
    <citation type="submission" date="2019-04" db="EMBL/GenBank/DDBJ databases">
        <title>Friends and foes A comparative genomics studyof 23 Aspergillus species from section Flavi.</title>
        <authorList>
            <consortium name="DOE Joint Genome Institute"/>
            <person name="Kjaerbolling I."/>
            <person name="Vesth T."/>
            <person name="Frisvad J.C."/>
            <person name="Nybo J.L."/>
            <person name="Theobald S."/>
            <person name="Kildgaard S."/>
            <person name="Isbrandt T."/>
            <person name="Kuo A."/>
            <person name="Sato A."/>
            <person name="Lyhne E.K."/>
            <person name="Kogle M.E."/>
            <person name="Wiebenga A."/>
            <person name="Kun R.S."/>
            <person name="Lubbers R.J."/>
            <person name="Makela M.R."/>
            <person name="Barry K."/>
            <person name="Chovatia M."/>
            <person name="Clum A."/>
            <person name="Daum C."/>
            <person name="Haridas S."/>
            <person name="He G."/>
            <person name="LaButti K."/>
            <person name="Lipzen A."/>
            <person name="Mondo S."/>
            <person name="Riley R."/>
            <person name="Salamov A."/>
            <person name="Simmons B.A."/>
            <person name="Magnuson J.K."/>
            <person name="Henrissat B."/>
            <person name="Mortensen U.H."/>
            <person name="Larsen T.O."/>
            <person name="Devries R.P."/>
            <person name="Grigoriev I.V."/>
            <person name="Machida M."/>
            <person name="Baker S.E."/>
            <person name="Andersen M.R."/>
        </authorList>
    </citation>
    <scope>NUCLEOTIDE SEQUENCE [LARGE SCALE GENOMIC DNA]</scope>
    <source>
        <strain evidence="1">IBT 14317</strain>
    </source>
</reference>
<proteinExistence type="predicted"/>